<organism evidence="1 2">
    <name type="scientific">Photobacterium kishitanii</name>
    <dbReference type="NCBI Taxonomy" id="318456"/>
    <lineage>
        <taxon>Bacteria</taxon>
        <taxon>Pseudomonadati</taxon>
        <taxon>Pseudomonadota</taxon>
        <taxon>Gammaproteobacteria</taxon>
        <taxon>Vibrionales</taxon>
        <taxon>Vibrionaceae</taxon>
        <taxon>Photobacterium</taxon>
    </lineage>
</organism>
<accession>A0A2T3KMR2</accession>
<proteinExistence type="predicted"/>
<evidence type="ECO:0000313" key="2">
    <source>
        <dbReference type="Proteomes" id="UP000241426"/>
    </source>
</evidence>
<dbReference type="Proteomes" id="UP000241426">
    <property type="component" value="Unassembled WGS sequence"/>
</dbReference>
<gene>
    <name evidence="1" type="ORF">C9J27_03175</name>
</gene>
<dbReference type="AlphaFoldDB" id="A0A2T3KMR2"/>
<evidence type="ECO:0000313" key="1">
    <source>
        <dbReference type="EMBL" id="PSV01045.1"/>
    </source>
</evidence>
<name>A0A2T3KMR2_9GAMM</name>
<sequence length="326" mass="36131">MQYGSLLLLGLRNYLKGKGLNSKNCNLVSLEKLVKKHGRRYSNFLSMVADRTNEYSIHGEIFTEKSCGNVRLDIENPRRYVPTVSVLTMTNKLMNEIASSSRVIDSGLTFSAYLDAVLRKDLPCLAAAIDFENKAPGIGEIASSASGKSDGLFRYVAPDILLNRCIADKYPLLQCDVADILKAEVVYPSEFDFYLETDEFDAIVSSHKYAPAVFENLGIFGDVEQLESSMIVEAIIISKRNNIIESTEFCSALISCDGEINTDDGYVHFDVVKSILTLYSLGIIVASNDVGIADVISKIDNAESLKKISKLIRRLDKHRTLLKMKG</sequence>
<protein>
    <submittedName>
        <fullName evidence="1">Uncharacterized protein</fullName>
    </submittedName>
</protein>
<comment type="caution">
    <text evidence="1">The sequence shown here is derived from an EMBL/GenBank/DDBJ whole genome shotgun (WGS) entry which is preliminary data.</text>
</comment>
<reference evidence="1 2" key="1">
    <citation type="submission" date="2018-01" db="EMBL/GenBank/DDBJ databases">
        <title>Whole genome sequencing of Histamine producing bacteria.</title>
        <authorList>
            <person name="Butler K."/>
        </authorList>
    </citation>
    <scope>NUCLEOTIDE SEQUENCE [LARGE SCALE GENOMIC DNA]</scope>
    <source>
        <strain evidence="1 2">FS-7.2</strain>
    </source>
</reference>
<dbReference type="EMBL" id="PYNF01000002">
    <property type="protein sequence ID" value="PSV01045.1"/>
    <property type="molecule type" value="Genomic_DNA"/>
</dbReference>